<dbReference type="AlphaFoldDB" id="A0AAD9F1A1"/>
<dbReference type="SUPFAM" id="SSF52799">
    <property type="entry name" value="(Phosphotyrosine protein) phosphatases II"/>
    <property type="match status" value="1"/>
</dbReference>
<dbReference type="PROSITE" id="PS50054">
    <property type="entry name" value="TYR_PHOSPHATASE_DUAL"/>
    <property type="match status" value="1"/>
</dbReference>
<dbReference type="CDD" id="cd17665">
    <property type="entry name" value="DSP_DUSP11"/>
    <property type="match status" value="1"/>
</dbReference>
<dbReference type="Proteomes" id="UP001228049">
    <property type="component" value="Unassembled WGS sequence"/>
</dbReference>
<organism evidence="5 6">
    <name type="scientific">Dissostichus eleginoides</name>
    <name type="common">Patagonian toothfish</name>
    <name type="synonym">Dissostichus amissus</name>
    <dbReference type="NCBI Taxonomy" id="100907"/>
    <lineage>
        <taxon>Eukaryota</taxon>
        <taxon>Metazoa</taxon>
        <taxon>Chordata</taxon>
        <taxon>Craniata</taxon>
        <taxon>Vertebrata</taxon>
        <taxon>Euteleostomi</taxon>
        <taxon>Actinopterygii</taxon>
        <taxon>Neopterygii</taxon>
        <taxon>Teleostei</taxon>
        <taxon>Neoteleostei</taxon>
        <taxon>Acanthomorphata</taxon>
        <taxon>Eupercaria</taxon>
        <taxon>Perciformes</taxon>
        <taxon>Notothenioidei</taxon>
        <taxon>Nototheniidae</taxon>
        <taxon>Dissostichus</taxon>
    </lineage>
</organism>
<dbReference type="GO" id="GO:0004651">
    <property type="term" value="F:polynucleotide 5'-phosphatase activity"/>
    <property type="evidence" value="ECO:0007669"/>
    <property type="project" value="TreeGrafter"/>
</dbReference>
<name>A0AAD9F1A1_DISEL</name>
<evidence type="ECO:0000259" key="4">
    <source>
        <dbReference type="PROSITE" id="PS50056"/>
    </source>
</evidence>
<sequence length="402" mass="45162">MPDRLDELILDQEQQVGHRGSSAPSEQKTLMLFRGSSAPSEQAVETLRWLDYKSVGRKLPGTRFIAFKVPLKQSSEVFGLWELLESVQKQRLDLGLIIDLTFTTRYYSIQDVPESLLFVKIFTAGHEVPGDDTILSFKRAVRTFLRENANNEQLIGVHCTHGLNRTGYLICRYLIDVDGMDPKEAVDLFNSSRGHAVERQNYLHDLLRGPKRSNDGMDESEQEPIRGLASHRPNLFLPEQRAIAHIHKTAFFLTLNPTESISTSIDGPPPRLKTSGGDPGSLLLLQKEDPGFLHRARTGVPMGRLREVFFSTFPGKDINIFSTFPGKDINIFSTFPGKDINVFSTFPGKDINIFSTFPGKDINIFSTFPGKDINVFSTSSRRKVHVFSTSSRKEQTVSMTLG</sequence>
<dbReference type="InterPro" id="IPR029021">
    <property type="entry name" value="Prot-tyrosine_phosphatase-like"/>
</dbReference>
<evidence type="ECO:0000256" key="1">
    <source>
        <dbReference type="ARBA" id="ARBA00022801"/>
    </source>
</evidence>
<dbReference type="PROSITE" id="PS00383">
    <property type="entry name" value="TYR_PHOSPHATASE_1"/>
    <property type="match status" value="1"/>
</dbReference>
<dbReference type="Pfam" id="PF00782">
    <property type="entry name" value="DSPc"/>
    <property type="match status" value="1"/>
</dbReference>
<dbReference type="InterPro" id="IPR000340">
    <property type="entry name" value="Dual-sp_phosphatase_cat-dom"/>
</dbReference>
<dbReference type="EMBL" id="JASDAP010000022">
    <property type="protein sequence ID" value="KAK1884616.1"/>
    <property type="molecule type" value="Genomic_DNA"/>
</dbReference>
<evidence type="ECO:0000256" key="2">
    <source>
        <dbReference type="ARBA" id="ARBA00022912"/>
    </source>
</evidence>
<dbReference type="SMART" id="SM00195">
    <property type="entry name" value="DSPc"/>
    <property type="match status" value="1"/>
</dbReference>
<dbReference type="SMART" id="SM00404">
    <property type="entry name" value="PTPc_motif"/>
    <property type="match status" value="1"/>
</dbReference>
<dbReference type="InterPro" id="IPR003595">
    <property type="entry name" value="Tyr_Pase_cat"/>
</dbReference>
<dbReference type="InterPro" id="IPR020422">
    <property type="entry name" value="TYR_PHOSPHATASE_DUAL_dom"/>
</dbReference>
<proteinExistence type="predicted"/>
<evidence type="ECO:0000313" key="5">
    <source>
        <dbReference type="EMBL" id="KAK1884616.1"/>
    </source>
</evidence>
<evidence type="ECO:0000259" key="3">
    <source>
        <dbReference type="PROSITE" id="PS50054"/>
    </source>
</evidence>
<dbReference type="PANTHER" id="PTHR10367">
    <property type="entry name" value="MRNA-CAPPING ENZYME"/>
    <property type="match status" value="1"/>
</dbReference>
<dbReference type="GO" id="GO:0004721">
    <property type="term" value="F:phosphoprotein phosphatase activity"/>
    <property type="evidence" value="ECO:0007669"/>
    <property type="project" value="UniProtKB-KW"/>
</dbReference>
<dbReference type="PROSITE" id="PS50056">
    <property type="entry name" value="TYR_PHOSPHATASE_2"/>
    <property type="match status" value="1"/>
</dbReference>
<dbReference type="Gene3D" id="3.90.190.10">
    <property type="entry name" value="Protein tyrosine phosphatase superfamily"/>
    <property type="match status" value="1"/>
</dbReference>
<keyword evidence="1" id="KW-0378">Hydrolase</keyword>
<feature type="domain" description="Tyrosine-protein phosphatase" evidence="3">
    <location>
        <begin position="59"/>
        <end position="215"/>
    </location>
</feature>
<gene>
    <name evidence="5" type="ORF">KUDE01_022930</name>
</gene>
<keyword evidence="6" id="KW-1185">Reference proteome</keyword>
<comment type="caution">
    <text evidence="5">The sequence shown here is derived from an EMBL/GenBank/DDBJ whole genome shotgun (WGS) entry which is preliminary data.</text>
</comment>
<protein>
    <submittedName>
        <fullName evidence="5">RNA/RNP complex-1-interacting phosphatase</fullName>
    </submittedName>
</protein>
<evidence type="ECO:0000313" key="6">
    <source>
        <dbReference type="Proteomes" id="UP001228049"/>
    </source>
</evidence>
<reference evidence="5" key="1">
    <citation type="submission" date="2023-04" db="EMBL/GenBank/DDBJ databases">
        <title>Chromosome-level genome of Chaenocephalus aceratus.</title>
        <authorList>
            <person name="Park H."/>
        </authorList>
    </citation>
    <scope>NUCLEOTIDE SEQUENCE</scope>
    <source>
        <strain evidence="5">DE</strain>
        <tissue evidence="5">Muscle</tissue>
    </source>
</reference>
<dbReference type="PANTHER" id="PTHR10367:SF9">
    <property type="entry name" value="DUAL-SPECIFICITY PHOSPHATASE 11 (RNA_RNP COMPLEX 1-INTERACTING)"/>
    <property type="match status" value="1"/>
</dbReference>
<dbReference type="InterPro" id="IPR000387">
    <property type="entry name" value="Tyr_Pase_dom"/>
</dbReference>
<dbReference type="InterPro" id="IPR051029">
    <property type="entry name" value="mRNA_Capping_Enz/RNA_Phosphat"/>
</dbReference>
<keyword evidence="2" id="KW-0904">Protein phosphatase</keyword>
<accession>A0AAD9F1A1</accession>
<dbReference type="InterPro" id="IPR016130">
    <property type="entry name" value="Tyr_Pase_AS"/>
</dbReference>
<feature type="domain" description="Tyrosine specific protein phosphatases" evidence="4">
    <location>
        <begin position="135"/>
        <end position="204"/>
    </location>
</feature>